<keyword evidence="3 6" id="KW-0812">Transmembrane</keyword>
<dbReference type="RefSeq" id="WP_307309020.1">
    <property type="nucleotide sequence ID" value="NZ_JAUSRE010000013.1"/>
</dbReference>
<comment type="subcellular location">
    <subcellularLocation>
        <location evidence="1">Membrane</location>
        <topology evidence="1">Multi-pass membrane protein</topology>
    </subcellularLocation>
</comment>
<feature type="transmembrane region" description="Helical" evidence="6">
    <location>
        <begin position="113"/>
        <end position="132"/>
    </location>
</feature>
<dbReference type="Pfam" id="PF02361">
    <property type="entry name" value="CbiQ"/>
    <property type="match status" value="1"/>
</dbReference>
<evidence type="ECO:0000313" key="8">
    <source>
        <dbReference type="Proteomes" id="UP001226577"/>
    </source>
</evidence>
<proteinExistence type="predicted"/>
<sequence length="262" mass="26798">MTVSAAGGAPAPARRERLNPLTRLAAAGSTAVITTAAASWPLSVAVIAACLGLSVAGGNARRVVPAAAAVMVPLGLSLLALHGLFFPEGRTLLAAWGPARITAEGLDFAGQRILQLAAVVVALLLFSFSVSVPDLVAAMSARGVQGRFAFVLASTLTLLPAIGLRARRIRQAQEARGLVISRSLVSRIAAFRLQAIPLVLALIEDAGTRAAALEARGLSSPGPRTSYREVPDSIAQRTVRAILVLAALAAVVLRVVQAASGA</sequence>
<dbReference type="InterPro" id="IPR003339">
    <property type="entry name" value="ABC/ECF_trnsptr_transmembrane"/>
</dbReference>
<protein>
    <submittedName>
        <fullName evidence="7">Energy-coupling factor transport system permease protein</fullName>
    </submittedName>
</protein>
<evidence type="ECO:0000313" key="7">
    <source>
        <dbReference type="EMBL" id="MDP9889147.1"/>
    </source>
</evidence>
<comment type="caution">
    <text evidence="7">The sequence shown here is derived from an EMBL/GenBank/DDBJ whole genome shotgun (WGS) entry which is preliminary data.</text>
</comment>
<keyword evidence="5 6" id="KW-0472">Membrane</keyword>
<dbReference type="InterPro" id="IPR051611">
    <property type="entry name" value="ECF_transporter_component"/>
</dbReference>
<evidence type="ECO:0000256" key="2">
    <source>
        <dbReference type="ARBA" id="ARBA00022475"/>
    </source>
</evidence>
<evidence type="ECO:0000256" key="6">
    <source>
        <dbReference type="SAM" id="Phobius"/>
    </source>
</evidence>
<feature type="transmembrane region" description="Helical" evidence="6">
    <location>
        <begin position="144"/>
        <end position="164"/>
    </location>
</feature>
<gene>
    <name evidence="7" type="ORF">J2X98_002745</name>
</gene>
<feature type="transmembrane region" description="Helical" evidence="6">
    <location>
        <begin position="24"/>
        <end position="57"/>
    </location>
</feature>
<dbReference type="Proteomes" id="UP001226577">
    <property type="component" value="Unassembled WGS sequence"/>
</dbReference>
<evidence type="ECO:0000256" key="1">
    <source>
        <dbReference type="ARBA" id="ARBA00004141"/>
    </source>
</evidence>
<organism evidence="7 8">
    <name type="scientific">Pseudarthrobacter enclensis</name>
    <dbReference type="NCBI Taxonomy" id="993070"/>
    <lineage>
        <taxon>Bacteria</taxon>
        <taxon>Bacillati</taxon>
        <taxon>Actinomycetota</taxon>
        <taxon>Actinomycetes</taxon>
        <taxon>Micrococcales</taxon>
        <taxon>Micrococcaceae</taxon>
        <taxon>Pseudarthrobacter</taxon>
    </lineage>
</organism>
<keyword evidence="8" id="KW-1185">Reference proteome</keyword>
<reference evidence="7 8" key="1">
    <citation type="submission" date="2023-07" db="EMBL/GenBank/DDBJ databases">
        <title>Sorghum-associated microbial communities from plants grown in Nebraska, USA.</title>
        <authorList>
            <person name="Schachtman D."/>
        </authorList>
    </citation>
    <scope>NUCLEOTIDE SEQUENCE [LARGE SCALE GENOMIC DNA]</scope>
    <source>
        <strain evidence="7 8">CC222</strain>
    </source>
</reference>
<feature type="transmembrane region" description="Helical" evidence="6">
    <location>
        <begin position="63"/>
        <end position="86"/>
    </location>
</feature>
<dbReference type="PANTHER" id="PTHR34857">
    <property type="entry name" value="SLL0384 PROTEIN"/>
    <property type="match status" value="1"/>
</dbReference>
<dbReference type="PANTHER" id="PTHR34857:SF2">
    <property type="entry name" value="SLL0384 PROTEIN"/>
    <property type="match status" value="1"/>
</dbReference>
<dbReference type="CDD" id="cd16914">
    <property type="entry name" value="EcfT"/>
    <property type="match status" value="1"/>
</dbReference>
<evidence type="ECO:0000256" key="5">
    <source>
        <dbReference type="ARBA" id="ARBA00023136"/>
    </source>
</evidence>
<keyword evidence="4 6" id="KW-1133">Transmembrane helix</keyword>
<evidence type="ECO:0000256" key="4">
    <source>
        <dbReference type="ARBA" id="ARBA00022989"/>
    </source>
</evidence>
<accession>A0ABT9RVA0</accession>
<dbReference type="EMBL" id="JAUSRE010000013">
    <property type="protein sequence ID" value="MDP9889147.1"/>
    <property type="molecule type" value="Genomic_DNA"/>
</dbReference>
<name>A0ABT9RVA0_9MICC</name>
<feature type="transmembrane region" description="Helical" evidence="6">
    <location>
        <begin position="238"/>
        <end position="256"/>
    </location>
</feature>
<evidence type="ECO:0000256" key="3">
    <source>
        <dbReference type="ARBA" id="ARBA00022692"/>
    </source>
</evidence>
<keyword evidence="2" id="KW-1003">Cell membrane</keyword>